<accession>A0A382R5J1</accession>
<feature type="non-terminal residue" evidence="1">
    <location>
        <position position="43"/>
    </location>
</feature>
<evidence type="ECO:0000313" key="1">
    <source>
        <dbReference type="EMBL" id="SVC93003.1"/>
    </source>
</evidence>
<proteinExistence type="predicted"/>
<organism evidence="1">
    <name type="scientific">marine metagenome</name>
    <dbReference type="NCBI Taxonomy" id="408172"/>
    <lineage>
        <taxon>unclassified sequences</taxon>
        <taxon>metagenomes</taxon>
        <taxon>ecological metagenomes</taxon>
    </lineage>
</organism>
<sequence length="43" mass="4722">MINQTRTYLVALVISLLTTQFVFSVPGEDEVEGILNSLPVDQA</sequence>
<reference evidence="1" key="1">
    <citation type="submission" date="2018-05" db="EMBL/GenBank/DDBJ databases">
        <authorList>
            <person name="Lanie J.A."/>
            <person name="Ng W.-L."/>
            <person name="Kazmierczak K.M."/>
            <person name="Andrzejewski T.M."/>
            <person name="Davidsen T.M."/>
            <person name="Wayne K.J."/>
            <person name="Tettelin H."/>
            <person name="Glass J.I."/>
            <person name="Rusch D."/>
            <person name="Podicherti R."/>
            <person name="Tsui H.-C.T."/>
            <person name="Winkler M.E."/>
        </authorList>
    </citation>
    <scope>NUCLEOTIDE SEQUENCE</scope>
</reference>
<gene>
    <name evidence="1" type="ORF">METZ01_LOCUS345857</name>
</gene>
<name>A0A382R5J1_9ZZZZ</name>
<dbReference type="EMBL" id="UINC01119290">
    <property type="protein sequence ID" value="SVC93003.1"/>
    <property type="molecule type" value="Genomic_DNA"/>
</dbReference>
<protein>
    <submittedName>
        <fullName evidence="1">Uncharacterized protein</fullName>
    </submittedName>
</protein>
<dbReference type="AlphaFoldDB" id="A0A382R5J1"/>